<evidence type="ECO:0000313" key="2">
    <source>
        <dbReference type="EMBL" id="KAK8503416.1"/>
    </source>
</evidence>
<proteinExistence type="predicted"/>
<keyword evidence="3" id="KW-1185">Reference proteome</keyword>
<name>A0ABR2B9J5_9ROSI</name>
<feature type="region of interest" description="Disordered" evidence="1">
    <location>
        <begin position="1"/>
        <end position="36"/>
    </location>
</feature>
<feature type="compositionally biased region" description="Polar residues" evidence="1">
    <location>
        <begin position="1"/>
        <end position="11"/>
    </location>
</feature>
<accession>A0ABR2B9J5</accession>
<evidence type="ECO:0000256" key="1">
    <source>
        <dbReference type="SAM" id="MobiDB-lite"/>
    </source>
</evidence>
<feature type="region of interest" description="Disordered" evidence="1">
    <location>
        <begin position="109"/>
        <end position="138"/>
    </location>
</feature>
<evidence type="ECO:0000313" key="3">
    <source>
        <dbReference type="Proteomes" id="UP001472677"/>
    </source>
</evidence>
<dbReference type="EMBL" id="JBBPBM010000153">
    <property type="protein sequence ID" value="KAK8503416.1"/>
    <property type="molecule type" value="Genomic_DNA"/>
</dbReference>
<dbReference type="Proteomes" id="UP001472677">
    <property type="component" value="Unassembled WGS sequence"/>
</dbReference>
<organism evidence="2 3">
    <name type="scientific">Hibiscus sabdariffa</name>
    <name type="common">roselle</name>
    <dbReference type="NCBI Taxonomy" id="183260"/>
    <lineage>
        <taxon>Eukaryota</taxon>
        <taxon>Viridiplantae</taxon>
        <taxon>Streptophyta</taxon>
        <taxon>Embryophyta</taxon>
        <taxon>Tracheophyta</taxon>
        <taxon>Spermatophyta</taxon>
        <taxon>Magnoliopsida</taxon>
        <taxon>eudicotyledons</taxon>
        <taxon>Gunneridae</taxon>
        <taxon>Pentapetalae</taxon>
        <taxon>rosids</taxon>
        <taxon>malvids</taxon>
        <taxon>Malvales</taxon>
        <taxon>Malvaceae</taxon>
        <taxon>Malvoideae</taxon>
        <taxon>Hibiscus</taxon>
    </lineage>
</organism>
<protein>
    <submittedName>
        <fullName evidence="2">Uncharacterized protein</fullName>
    </submittedName>
</protein>
<gene>
    <name evidence="2" type="ORF">V6N12_034811</name>
</gene>
<sequence>MKDTGSASAGSAKNLLDSFPKSNLPGNSTTRHPFGSNSEILPLHHAAPVFCGHSNLGESTVALNLTKLTHIIRFSLKLSVQLKQQKKKLFLNQSIDTAVVLIQANTNTGKTTARQSGRYKTGNAWKPLNNHKQYSNLS</sequence>
<comment type="caution">
    <text evidence="2">The sequence shown here is derived from an EMBL/GenBank/DDBJ whole genome shotgun (WGS) entry which is preliminary data.</text>
</comment>
<reference evidence="2 3" key="1">
    <citation type="journal article" date="2024" name="G3 (Bethesda)">
        <title>Genome assembly of Hibiscus sabdariffa L. provides insights into metabolisms of medicinal natural products.</title>
        <authorList>
            <person name="Kim T."/>
        </authorList>
    </citation>
    <scope>NUCLEOTIDE SEQUENCE [LARGE SCALE GENOMIC DNA]</scope>
    <source>
        <strain evidence="2">TK-2024</strain>
        <tissue evidence="2">Old leaves</tissue>
    </source>
</reference>
<feature type="compositionally biased region" description="Polar residues" evidence="1">
    <location>
        <begin position="20"/>
        <end position="36"/>
    </location>
</feature>